<feature type="domain" description="RRM" evidence="3">
    <location>
        <begin position="200"/>
        <end position="278"/>
    </location>
</feature>
<dbReference type="PROSITE" id="PS50102">
    <property type="entry name" value="RRM"/>
    <property type="match status" value="3"/>
</dbReference>
<dbReference type="CDD" id="cd12285">
    <property type="entry name" value="RRM3_RBM39_like"/>
    <property type="match status" value="1"/>
</dbReference>
<dbReference type="NCBIfam" id="TIGR01622">
    <property type="entry name" value="SF-CC1"/>
    <property type="match status" value="1"/>
</dbReference>
<dbReference type="SUPFAM" id="SSF54928">
    <property type="entry name" value="RNA-binding domain, RBD"/>
    <property type="match status" value="2"/>
</dbReference>
<reference evidence="4 5" key="1">
    <citation type="submission" date="2016-10" db="EMBL/GenBank/DDBJ databases">
        <title>Reductive evolution of mitochondrial metabolism and differential evolution of invasion-related proteins in Cryptosporidium.</title>
        <authorList>
            <person name="Liu S."/>
            <person name="Roellig D.M."/>
            <person name="Guo Y."/>
            <person name="Li N."/>
            <person name="Frace M.A."/>
            <person name="Tang K."/>
            <person name="Zhang L."/>
            <person name="Feng Y."/>
            <person name="Xiao L."/>
        </authorList>
    </citation>
    <scope>NUCLEOTIDE SEQUENCE [LARGE SCALE GENOMIC DNA]</scope>
    <source>
        <strain evidence="4">30847</strain>
    </source>
</reference>
<dbReference type="AlphaFoldDB" id="A0A1J4MTG3"/>
<proteinExistence type="predicted"/>
<dbReference type="SMART" id="SM00360">
    <property type="entry name" value="RRM"/>
    <property type="match status" value="3"/>
</dbReference>
<dbReference type="GeneID" id="92365890"/>
<gene>
    <name evidence="4" type="ORF">cand_017050</name>
</gene>
<comment type="caution">
    <text evidence="4">The sequence shown here is derived from an EMBL/GenBank/DDBJ whole genome shotgun (WGS) entry which is preliminary data.</text>
</comment>
<dbReference type="OrthoDB" id="5411533at2759"/>
<dbReference type="InterPro" id="IPR035979">
    <property type="entry name" value="RBD_domain_sf"/>
</dbReference>
<dbReference type="GO" id="GO:0006397">
    <property type="term" value="P:mRNA processing"/>
    <property type="evidence" value="ECO:0007669"/>
    <property type="project" value="InterPro"/>
</dbReference>
<dbReference type="InterPro" id="IPR000504">
    <property type="entry name" value="RRM_dom"/>
</dbReference>
<dbReference type="Pfam" id="PF00076">
    <property type="entry name" value="RRM_1"/>
    <property type="match status" value="2"/>
</dbReference>
<dbReference type="InterPro" id="IPR012677">
    <property type="entry name" value="Nucleotide-bd_a/b_plait_sf"/>
</dbReference>
<evidence type="ECO:0000256" key="2">
    <source>
        <dbReference type="SAM" id="MobiDB-lite"/>
    </source>
</evidence>
<dbReference type="GO" id="GO:0005634">
    <property type="term" value="C:nucleus"/>
    <property type="evidence" value="ECO:0007669"/>
    <property type="project" value="InterPro"/>
</dbReference>
<evidence type="ECO:0000256" key="1">
    <source>
        <dbReference type="PROSITE-ProRule" id="PRU00176"/>
    </source>
</evidence>
<keyword evidence="1" id="KW-0694">RNA-binding</keyword>
<accession>A0A1J4MTG3</accession>
<dbReference type="EMBL" id="LRBS01000034">
    <property type="protein sequence ID" value="OII77545.1"/>
    <property type="molecule type" value="Genomic_DNA"/>
</dbReference>
<dbReference type="GO" id="GO:0003723">
    <property type="term" value="F:RNA binding"/>
    <property type="evidence" value="ECO:0007669"/>
    <property type="project" value="UniProtKB-UniRule"/>
</dbReference>
<dbReference type="Proteomes" id="UP000186804">
    <property type="component" value="Unassembled WGS sequence"/>
</dbReference>
<dbReference type="PANTHER" id="PTHR48036">
    <property type="entry name" value="SPLICING FACTOR (PAD-1), PUTATIVE (AFU_ORTHOLOGUE AFUA_1G15810)-RELATED"/>
    <property type="match status" value="1"/>
</dbReference>
<dbReference type="Gene3D" id="3.30.70.330">
    <property type="match status" value="3"/>
</dbReference>
<evidence type="ECO:0000313" key="5">
    <source>
        <dbReference type="Proteomes" id="UP000186804"/>
    </source>
</evidence>
<protein>
    <submittedName>
        <fullName evidence="4">Splicing CC1-like family domain-containing protein</fullName>
    </submittedName>
</protein>
<dbReference type="RefSeq" id="XP_067069391.1">
    <property type="nucleotide sequence ID" value="XM_067211939.1"/>
</dbReference>
<feature type="domain" description="RRM" evidence="3">
    <location>
        <begin position="458"/>
        <end position="548"/>
    </location>
</feature>
<dbReference type="InterPro" id="IPR006509">
    <property type="entry name" value="RBM39_SF"/>
</dbReference>
<evidence type="ECO:0000259" key="3">
    <source>
        <dbReference type="PROSITE" id="PS50102"/>
    </source>
</evidence>
<feature type="domain" description="RRM" evidence="3">
    <location>
        <begin position="299"/>
        <end position="380"/>
    </location>
</feature>
<organism evidence="4 5">
    <name type="scientific">Cryptosporidium andersoni</name>
    <dbReference type="NCBI Taxonomy" id="117008"/>
    <lineage>
        <taxon>Eukaryota</taxon>
        <taxon>Sar</taxon>
        <taxon>Alveolata</taxon>
        <taxon>Apicomplexa</taxon>
        <taxon>Conoidasida</taxon>
        <taxon>Coccidia</taxon>
        <taxon>Eucoccidiorida</taxon>
        <taxon>Eimeriorina</taxon>
        <taxon>Cryptosporidiidae</taxon>
        <taxon>Cryptosporidium</taxon>
    </lineage>
</organism>
<dbReference type="VEuPathDB" id="CryptoDB:cand_017050"/>
<keyword evidence="5" id="KW-1185">Reference proteome</keyword>
<sequence>MHNLQSMGKNKRYRSRSHSLLDSVDNNSLGDSIECKRRFDKCENFVRDTSGYRKYSKSHRYYRDHAEVDHSSEEDFLRRKRNYYKQNEKKVKDYNSNDDKYTKYRFRSKESDCSEGSYEGNRGSFEYSHFKYKRDHKLKYYRDSKYDNRTTTYNYRDSSDIYKGNSNGKKERYKGEFDASKVAELNRVKRDLEVSSRDDLTVLVLNLNLNAAEYDVYEFFAAHAGNVRDIRIIRDQRSGRSKGVCYVEFYTAESVIKALKLSGQSIMNSPVTIQASQAEKNRAAKLAKLQELEAEIVPLKLYVGGLVDHLSKLTEDEINKLFRTFGPIKSVEIPRDPDTDKHQGFAYVTFQKTIDGHEAMRALNNYEIAGQRITVALSMDTPTNNSIGSTSSINVISYAPSISIDLYGDTEKLEDVDGGLLSGASSRSMLMKKLQEREFGRTETQLIPQDEILKTSSRCLVLGNMFTREEILDSKGDIDVITLEEIEKDVESECKKYGEVLECRIDHKKCDGKVWIKYREAIYAKKASQAFKGRFFGGRPVQIDLVSEDTFPII</sequence>
<feature type="region of interest" description="Disordered" evidence="2">
    <location>
        <begin position="1"/>
        <end position="23"/>
    </location>
</feature>
<name>A0A1J4MTG3_9CRYT</name>
<evidence type="ECO:0000313" key="4">
    <source>
        <dbReference type="EMBL" id="OII77545.1"/>
    </source>
</evidence>